<gene>
    <name evidence="2" type="ORF">BDW02DRAFT_566801</name>
</gene>
<feature type="signal peptide" evidence="1">
    <location>
        <begin position="1"/>
        <end position="19"/>
    </location>
</feature>
<evidence type="ECO:0008006" key="4">
    <source>
        <dbReference type="Google" id="ProtNLM"/>
    </source>
</evidence>
<keyword evidence="3" id="KW-1185">Reference proteome</keyword>
<dbReference type="OrthoDB" id="5422698at2759"/>
<protein>
    <recommendedName>
        <fullName evidence="4">Ubiquitin 3 binding protein But2 C-terminal domain-containing protein</fullName>
    </recommendedName>
</protein>
<dbReference type="AlphaFoldDB" id="A0A6A5KMA5"/>
<evidence type="ECO:0000313" key="2">
    <source>
        <dbReference type="EMBL" id="KAF1836711.1"/>
    </source>
</evidence>
<keyword evidence="1" id="KW-0732">Signal</keyword>
<accession>A0A6A5KMA5</accession>
<dbReference type="EMBL" id="ML975270">
    <property type="protein sequence ID" value="KAF1836711.1"/>
    <property type="molecule type" value="Genomic_DNA"/>
</dbReference>
<evidence type="ECO:0000313" key="3">
    <source>
        <dbReference type="Proteomes" id="UP000800040"/>
    </source>
</evidence>
<proteinExistence type="predicted"/>
<dbReference type="Proteomes" id="UP000800040">
    <property type="component" value="Unassembled WGS sequence"/>
</dbReference>
<sequence length="208" mass="22865">MKSLLSTTLTLCALQTISAINLPFRPVAHKPQIPVMSEPQDMLKVPGDNNATYGPVPKAEQLLQVEHLSIAPSPIPVNKIFFTLLRGEILPSKRENLPNLAHLLATATLTITSSAVLADGTHLAPQSYTVPFRTTAFADSAHISIRNRTGSYVEHFDGTGTNDILSDYWIPGMWLQTGMWTFEVVVKLGDGKCLFAISLTQWLEKKNL</sequence>
<reference evidence="2" key="1">
    <citation type="submission" date="2020-01" db="EMBL/GenBank/DDBJ databases">
        <authorList>
            <consortium name="DOE Joint Genome Institute"/>
            <person name="Haridas S."/>
            <person name="Albert R."/>
            <person name="Binder M."/>
            <person name="Bloem J."/>
            <person name="Labutti K."/>
            <person name="Salamov A."/>
            <person name="Andreopoulos B."/>
            <person name="Baker S.E."/>
            <person name="Barry K."/>
            <person name="Bills G."/>
            <person name="Bluhm B.H."/>
            <person name="Cannon C."/>
            <person name="Castanera R."/>
            <person name="Culley D.E."/>
            <person name="Daum C."/>
            <person name="Ezra D."/>
            <person name="Gonzalez J.B."/>
            <person name="Henrissat B."/>
            <person name="Kuo A."/>
            <person name="Liang C."/>
            <person name="Lipzen A."/>
            <person name="Lutzoni F."/>
            <person name="Magnuson J."/>
            <person name="Mondo S."/>
            <person name="Nolan M."/>
            <person name="Ohm R."/>
            <person name="Pangilinan J."/>
            <person name="Park H.-J."/>
            <person name="Ramirez L."/>
            <person name="Alfaro M."/>
            <person name="Sun H."/>
            <person name="Tritt A."/>
            <person name="Yoshinaga Y."/>
            <person name="Zwiers L.-H."/>
            <person name="Turgeon B.G."/>
            <person name="Goodwin S.B."/>
            <person name="Spatafora J.W."/>
            <person name="Crous P.W."/>
            <person name="Grigoriev I.V."/>
        </authorList>
    </citation>
    <scope>NUCLEOTIDE SEQUENCE</scope>
    <source>
        <strain evidence="2">P77</strain>
    </source>
</reference>
<evidence type="ECO:0000256" key="1">
    <source>
        <dbReference type="SAM" id="SignalP"/>
    </source>
</evidence>
<organism evidence="2 3">
    <name type="scientific">Decorospora gaudefroyi</name>
    <dbReference type="NCBI Taxonomy" id="184978"/>
    <lineage>
        <taxon>Eukaryota</taxon>
        <taxon>Fungi</taxon>
        <taxon>Dikarya</taxon>
        <taxon>Ascomycota</taxon>
        <taxon>Pezizomycotina</taxon>
        <taxon>Dothideomycetes</taxon>
        <taxon>Pleosporomycetidae</taxon>
        <taxon>Pleosporales</taxon>
        <taxon>Pleosporineae</taxon>
        <taxon>Pleosporaceae</taxon>
        <taxon>Decorospora</taxon>
    </lineage>
</organism>
<feature type="chain" id="PRO_5025471119" description="Ubiquitin 3 binding protein But2 C-terminal domain-containing protein" evidence="1">
    <location>
        <begin position="20"/>
        <end position="208"/>
    </location>
</feature>
<name>A0A6A5KMA5_9PLEO</name>